<gene>
    <name evidence="3" type="ORF">DDJ31_26170</name>
    <name evidence="2" type="ORF">ELQ87_13135</name>
</gene>
<evidence type="ECO:0000313" key="2">
    <source>
        <dbReference type="EMBL" id="AZS85133.1"/>
    </source>
</evidence>
<reference evidence="3 5" key="1">
    <citation type="submission" date="2018-04" db="EMBL/GenBank/DDBJ databases">
        <title>Complete genome sequences of Streptomyces griseoviridis K61 and characterization of antagonistic properties of biological control agents.</title>
        <authorList>
            <person name="Mariita R.M."/>
            <person name="Sello J.K."/>
        </authorList>
    </citation>
    <scope>NUCLEOTIDE SEQUENCE [LARGE SCALE GENOMIC DNA]</scope>
    <source>
        <strain evidence="3 5">K61</strain>
    </source>
</reference>
<proteinExistence type="predicted"/>
<evidence type="ECO:0000313" key="5">
    <source>
        <dbReference type="Proteomes" id="UP000501753"/>
    </source>
</evidence>
<sequence>MDIALRTCFLAVDDHDKAIAFYRDVLGLEIRNDVGFEGMRWVTVGSPSQPDVEIVLEPPGADPDASPADKEALSRLLAKGMLRGVIFSTADCDALFQRVRESGADVLQEPMDQPYGVRDCAFRDPAGNLLRFMERAA</sequence>
<dbReference type="InterPro" id="IPR004360">
    <property type="entry name" value="Glyas_Fos-R_dOase_dom"/>
</dbReference>
<accession>A0A3Q9KUZ9</accession>
<evidence type="ECO:0000259" key="1">
    <source>
        <dbReference type="PROSITE" id="PS51819"/>
    </source>
</evidence>
<reference evidence="2 4" key="2">
    <citation type="submission" date="2018-12" db="EMBL/GenBank/DDBJ databases">
        <title>Streptomyces griseoviridis F1-27 complete genome.</title>
        <authorList>
            <person name="Mariita R.M."/>
            <person name="Sello J.K."/>
        </authorList>
    </citation>
    <scope>NUCLEOTIDE SEQUENCE [LARGE SCALE GENOMIC DNA]</scope>
    <source>
        <strain evidence="2 4">F1-27</strain>
    </source>
</reference>
<dbReference type="EMBL" id="CP029078">
    <property type="protein sequence ID" value="QCN88017.1"/>
    <property type="molecule type" value="Genomic_DNA"/>
</dbReference>
<dbReference type="Proteomes" id="UP000271291">
    <property type="component" value="Chromosome"/>
</dbReference>
<dbReference type="AlphaFoldDB" id="A0A3Q9KUZ9"/>
<protein>
    <submittedName>
        <fullName evidence="3">Lyase</fullName>
    </submittedName>
    <submittedName>
        <fullName evidence="2">VOC family protein</fullName>
    </submittedName>
</protein>
<feature type="domain" description="VOC" evidence="1">
    <location>
        <begin position="1"/>
        <end position="135"/>
    </location>
</feature>
<dbReference type="EMBL" id="CP034687">
    <property type="protein sequence ID" value="AZS85133.1"/>
    <property type="molecule type" value="Genomic_DNA"/>
</dbReference>
<organism evidence="2 4">
    <name type="scientific">Streptomyces griseoviridis</name>
    <dbReference type="NCBI Taxonomy" id="45398"/>
    <lineage>
        <taxon>Bacteria</taxon>
        <taxon>Bacillati</taxon>
        <taxon>Actinomycetota</taxon>
        <taxon>Actinomycetes</taxon>
        <taxon>Kitasatosporales</taxon>
        <taxon>Streptomycetaceae</taxon>
        <taxon>Streptomyces</taxon>
    </lineage>
</organism>
<dbReference type="OrthoDB" id="9794917at2"/>
<dbReference type="Gene3D" id="3.10.180.10">
    <property type="entry name" value="2,3-Dihydroxybiphenyl 1,2-Dioxygenase, domain 1"/>
    <property type="match status" value="1"/>
</dbReference>
<evidence type="ECO:0000313" key="4">
    <source>
        <dbReference type="Proteomes" id="UP000271291"/>
    </source>
</evidence>
<dbReference type="Pfam" id="PF00903">
    <property type="entry name" value="Glyoxalase"/>
    <property type="match status" value="1"/>
</dbReference>
<dbReference type="SUPFAM" id="SSF54593">
    <property type="entry name" value="Glyoxalase/Bleomycin resistance protein/Dihydroxybiphenyl dioxygenase"/>
    <property type="match status" value="1"/>
</dbReference>
<keyword evidence="5" id="KW-1185">Reference proteome</keyword>
<dbReference type="KEGG" id="sgd:ELQ87_13135"/>
<name>A0A3Q9KUZ9_STRGD</name>
<dbReference type="InterPro" id="IPR029068">
    <property type="entry name" value="Glyas_Bleomycin-R_OHBP_Dase"/>
</dbReference>
<dbReference type="RefSeq" id="WP_127178014.1">
    <property type="nucleotide sequence ID" value="NZ_CP029078.1"/>
</dbReference>
<dbReference type="InterPro" id="IPR037523">
    <property type="entry name" value="VOC_core"/>
</dbReference>
<dbReference type="PROSITE" id="PS51819">
    <property type="entry name" value="VOC"/>
    <property type="match status" value="1"/>
</dbReference>
<dbReference type="PANTHER" id="PTHR36437">
    <property type="entry name" value="GLYOXALASE/BLEOMYCIN RESISTANCE PROTEIN/DIOXYGENASE"/>
    <property type="match status" value="1"/>
</dbReference>
<dbReference type="CDD" id="cd07263">
    <property type="entry name" value="VOC_like"/>
    <property type="match status" value="1"/>
</dbReference>
<keyword evidence="3" id="KW-0456">Lyase</keyword>
<dbReference type="GO" id="GO:0016829">
    <property type="term" value="F:lyase activity"/>
    <property type="evidence" value="ECO:0007669"/>
    <property type="project" value="UniProtKB-KW"/>
</dbReference>
<dbReference type="PANTHER" id="PTHR36437:SF2">
    <property type="entry name" value="GLYOXALASE_BLEOMYCIN RESISTANCE PROTEIN_DIOXYGENASE"/>
    <property type="match status" value="1"/>
</dbReference>
<evidence type="ECO:0000313" key="3">
    <source>
        <dbReference type="EMBL" id="QCN88017.1"/>
    </source>
</evidence>
<dbReference type="Proteomes" id="UP000501753">
    <property type="component" value="Chromosome"/>
</dbReference>